<feature type="transmembrane region" description="Helical" evidence="1">
    <location>
        <begin position="739"/>
        <end position="756"/>
    </location>
</feature>
<sequence length="927" mass="95901">MARSSSLLAFLLLALGCSAMLCFVGTTPSPVSKSLRAPAVQMEARGGSEGALGDMSPDTYIIGITEDSHEVIAAAAGMRDPAAIFSLAMARSSSLLAFLLLALGCSAMLCFVGTTPSPVSKSLRAPAVQMEARGGSEGALGDMSPDTYIIGITVFGIASLFANISGISYAAGVPRVAPAVPAFCSPSLAMARSSSLLAFLLLALGCSAMLCFVGTTPSPVSKSLRAPAVQMEARGGSEGALGDMSPDTYIIGITVFGIASLFANISGISYAAGVPRVAPAVPAFCSPSFAMARSSSLLAFLLLALGCSAMLCFVGTTPSPVSKSLRVPAVQMEARGGSEGALGDMSPDTYIIGITVFGIASLFANISGISYAAGVPREDSHEVIAAAAGMRDPAAIFSSLLAFLLLALGCSAMLCFVGTTPSPVSKSLRAPAVQMEARGGSEGALGDMSPDTYIIGITVFGIASLFANISGISYAAGVPREDSHEVIAAAAGMHDPAAIFSSLLAFLLLALGCSAMLCFVGTTPSPVSKSLRAPAVQMEARGGSEGALGDMSPDTYIIGITVFGIASLFANISGISYAAGVPRVAPAVPAFCSPSLAMARSSSLLAFLLLALGCSAMLCFVGTTPSPVSKSLRAPAVQMEARGGSEGALGDMSPDTYIIGITVFGIVAPAVPAFCSPSLAMARSSSLLAFLLLALGCSAMLCFVGTTPSPVSKSLRAPAVQMEARGGSEGALGDMSPDTYIIGITVFGIASLFANISGEEYTLCAKEVLSLVFISPCIWYILSVISQYDDRLQAKQRAAKLEKENLARSYNDLLSDMDGLLSKSAESSAGLAERTFESKRRDFQRFLERVKEKYKVLAGTKDGEQVLRQFKRFCQNWLKVFQECSIDPINHPKKVVDDKDLEHCNSIAEVADLCLDRLKKTEATTTR</sequence>
<feature type="transmembrane region" description="Helical" evidence="1">
    <location>
        <begin position="556"/>
        <end position="581"/>
    </location>
</feature>
<feature type="transmembrane region" description="Helical" evidence="1">
    <location>
        <begin position="497"/>
        <end position="522"/>
    </location>
</feature>
<accession>A0A812IJM3</accession>
<feature type="transmembrane region" description="Helical" evidence="1">
    <location>
        <begin position="657"/>
        <end position="675"/>
    </location>
</feature>
<organism evidence="3 4">
    <name type="scientific">Symbiodinium natans</name>
    <dbReference type="NCBI Taxonomy" id="878477"/>
    <lineage>
        <taxon>Eukaryota</taxon>
        <taxon>Sar</taxon>
        <taxon>Alveolata</taxon>
        <taxon>Dinophyceae</taxon>
        <taxon>Suessiales</taxon>
        <taxon>Symbiodiniaceae</taxon>
        <taxon>Symbiodinium</taxon>
    </lineage>
</organism>
<comment type="caution">
    <text evidence="3">The sequence shown here is derived from an EMBL/GenBank/DDBJ whole genome shotgun (WGS) entry which is preliminary data.</text>
</comment>
<feature type="chain" id="PRO_5032927171" description="H(+)-exporting diphosphatase" evidence="2">
    <location>
        <begin position="20"/>
        <end position="927"/>
    </location>
</feature>
<dbReference type="PROSITE" id="PS51257">
    <property type="entry name" value="PROKAR_LIPOPROTEIN"/>
    <property type="match status" value="1"/>
</dbReference>
<evidence type="ECO:0000256" key="1">
    <source>
        <dbReference type="SAM" id="Phobius"/>
    </source>
</evidence>
<keyword evidence="4" id="KW-1185">Reference proteome</keyword>
<keyword evidence="2" id="KW-0732">Signal</keyword>
<dbReference type="OrthoDB" id="426741at2759"/>
<name>A0A812IJM3_9DINO</name>
<evidence type="ECO:0008006" key="5">
    <source>
        <dbReference type="Google" id="ProtNLM"/>
    </source>
</evidence>
<feature type="transmembrane region" description="Helical" evidence="1">
    <location>
        <begin position="602"/>
        <end position="623"/>
    </location>
</feature>
<feature type="transmembrane region" description="Helical" evidence="1">
    <location>
        <begin position="768"/>
        <end position="788"/>
    </location>
</feature>
<proteinExistence type="predicted"/>
<evidence type="ECO:0000256" key="2">
    <source>
        <dbReference type="SAM" id="SignalP"/>
    </source>
</evidence>
<reference evidence="3" key="1">
    <citation type="submission" date="2021-02" db="EMBL/GenBank/DDBJ databases">
        <authorList>
            <person name="Dougan E. K."/>
            <person name="Rhodes N."/>
            <person name="Thang M."/>
            <person name="Chan C."/>
        </authorList>
    </citation>
    <scope>NUCLEOTIDE SEQUENCE</scope>
</reference>
<feature type="transmembrane region" description="Helical" evidence="1">
    <location>
        <begin position="687"/>
        <end position="706"/>
    </location>
</feature>
<feature type="transmembrane region" description="Helical" evidence="1">
    <location>
        <begin position="295"/>
        <end position="316"/>
    </location>
</feature>
<dbReference type="Proteomes" id="UP000604046">
    <property type="component" value="Unassembled WGS sequence"/>
</dbReference>
<feature type="transmembrane region" description="Helical" evidence="1">
    <location>
        <begin position="350"/>
        <end position="373"/>
    </location>
</feature>
<keyword evidence="1" id="KW-1133">Transmembrane helix</keyword>
<feature type="transmembrane region" description="Helical" evidence="1">
    <location>
        <begin position="249"/>
        <end position="274"/>
    </location>
</feature>
<keyword evidence="1" id="KW-0812">Transmembrane</keyword>
<keyword evidence="1" id="KW-0472">Membrane</keyword>
<feature type="transmembrane region" description="Helical" evidence="1">
    <location>
        <begin position="95"/>
        <end position="114"/>
    </location>
</feature>
<feature type="transmembrane region" description="Helical" evidence="1">
    <location>
        <begin position="453"/>
        <end position="476"/>
    </location>
</feature>
<protein>
    <recommendedName>
        <fullName evidence="5">H(+)-exporting diphosphatase</fullName>
    </recommendedName>
</protein>
<gene>
    <name evidence="3" type="ORF">SNAT2548_LOCUS4502</name>
</gene>
<feature type="transmembrane region" description="Helical" evidence="1">
    <location>
        <begin position="394"/>
        <end position="419"/>
    </location>
</feature>
<feature type="transmembrane region" description="Helical" evidence="1">
    <location>
        <begin position="196"/>
        <end position="215"/>
    </location>
</feature>
<dbReference type="EMBL" id="CAJNDS010000278">
    <property type="protein sequence ID" value="CAE7037562.1"/>
    <property type="molecule type" value="Genomic_DNA"/>
</dbReference>
<dbReference type="AlphaFoldDB" id="A0A812IJM3"/>
<feature type="signal peptide" evidence="2">
    <location>
        <begin position="1"/>
        <end position="19"/>
    </location>
</feature>
<evidence type="ECO:0000313" key="4">
    <source>
        <dbReference type="Proteomes" id="UP000604046"/>
    </source>
</evidence>
<evidence type="ECO:0000313" key="3">
    <source>
        <dbReference type="EMBL" id="CAE7037562.1"/>
    </source>
</evidence>